<evidence type="ECO:0000256" key="1">
    <source>
        <dbReference type="SAM" id="Phobius"/>
    </source>
</evidence>
<dbReference type="AlphaFoldDB" id="A0A3D8P784"/>
<evidence type="ECO:0000313" key="2">
    <source>
        <dbReference type="EMBL" id="RDV84518.1"/>
    </source>
</evidence>
<accession>A0A3D8P784</accession>
<organism evidence="2 3">
    <name type="scientific">Ammonifex thiophilus</name>
    <dbReference type="NCBI Taxonomy" id="444093"/>
    <lineage>
        <taxon>Bacteria</taxon>
        <taxon>Bacillati</taxon>
        <taxon>Bacillota</taxon>
        <taxon>Clostridia</taxon>
        <taxon>Thermoanaerobacterales</taxon>
        <taxon>Thermoanaerobacteraceae</taxon>
        <taxon>Ammonifex</taxon>
    </lineage>
</organism>
<name>A0A3D8P784_9THEO</name>
<gene>
    <name evidence="2" type="ORF">DXX99_00210</name>
</gene>
<dbReference type="Pfam" id="PF09527">
    <property type="entry name" value="ATPase_gene1"/>
    <property type="match status" value="1"/>
</dbReference>
<keyword evidence="1" id="KW-0812">Transmembrane</keyword>
<keyword evidence="1" id="KW-1133">Transmembrane helix</keyword>
<protein>
    <recommendedName>
        <fullName evidence="4">AtpZ/AtpI family protein</fullName>
    </recommendedName>
</protein>
<dbReference type="InterPro" id="IPR032820">
    <property type="entry name" value="ATPase_put"/>
</dbReference>
<feature type="transmembrane region" description="Helical" evidence="1">
    <location>
        <begin position="48"/>
        <end position="69"/>
    </location>
</feature>
<proteinExistence type="predicted"/>
<dbReference type="EMBL" id="QSLN01000001">
    <property type="protein sequence ID" value="RDV84518.1"/>
    <property type="molecule type" value="Genomic_DNA"/>
</dbReference>
<dbReference type="OrthoDB" id="1683450at2"/>
<evidence type="ECO:0008006" key="4">
    <source>
        <dbReference type="Google" id="ProtNLM"/>
    </source>
</evidence>
<keyword evidence="1" id="KW-0472">Membrane</keyword>
<keyword evidence="3" id="KW-1185">Reference proteome</keyword>
<comment type="caution">
    <text evidence="2">The sequence shown here is derived from an EMBL/GenBank/DDBJ whole genome shotgun (WGS) entry which is preliminary data.</text>
</comment>
<sequence>MANGRSGWGKALKAFALASSISIQFAASVVVGWWIGNYLDHRWHTAPWLGLLGLLLGIGAGVYGIVRLLSRFSTNNRA</sequence>
<dbReference type="Proteomes" id="UP000256329">
    <property type="component" value="Unassembled WGS sequence"/>
</dbReference>
<reference evidence="2 3" key="1">
    <citation type="submission" date="2018-08" db="EMBL/GenBank/DDBJ databases">
        <title>Form III RuBisCO-mediated autotrophy in Thermodesulfobium bacteria.</title>
        <authorList>
            <person name="Toshchakov S.V."/>
            <person name="Kublanov I.V."/>
            <person name="Frolov E."/>
            <person name="Bonch-Osmolovskaya E.A."/>
            <person name="Tourova T.P."/>
            <person name="Chernych N.A."/>
            <person name="Lebedinsky A.V."/>
        </authorList>
    </citation>
    <scope>NUCLEOTIDE SEQUENCE [LARGE SCALE GENOMIC DNA]</scope>
    <source>
        <strain evidence="2 3">SR</strain>
    </source>
</reference>
<dbReference type="RefSeq" id="WP_115791516.1">
    <property type="nucleotide sequence ID" value="NZ_QSLN01000001.1"/>
</dbReference>
<feature type="transmembrane region" description="Helical" evidence="1">
    <location>
        <begin position="12"/>
        <end position="36"/>
    </location>
</feature>
<evidence type="ECO:0000313" key="3">
    <source>
        <dbReference type="Proteomes" id="UP000256329"/>
    </source>
</evidence>